<dbReference type="EMBL" id="QXBN01000050">
    <property type="protein sequence ID" value="RIT28646.1"/>
    <property type="molecule type" value="Genomic_DNA"/>
</dbReference>
<reference evidence="1 2" key="1">
    <citation type="submission" date="2018-08" db="EMBL/GenBank/DDBJ databases">
        <title>Linezolid Resistance in Mycobacterium abscessus: MIC Distribution and Comprehensive Investigation of Resistance Mechanisms.</title>
        <authorList>
            <person name="Ye M."/>
            <person name="Xu L."/>
            <person name="Zou Y."/>
            <person name="Li B."/>
            <person name="Guo Q."/>
            <person name="Zhang Y."/>
            <person name="Zhan M."/>
            <person name="Xu B."/>
            <person name="Yu F."/>
            <person name="Zhang Z."/>
            <person name="Chu H."/>
        </authorList>
    </citation>
    <scope>NUCLEOTIDE SEQUENCE [LARGE SCALE GENOMIC DNA]</scope>
    <source>
        <strain evidence="1 2">G143</strain>
    </source>
</reference>
<comment type="caution">
    <text evidence="1">The sequence shown here is derived from an EMBL/GenBank/DDBJ whole genome shotgun (WGS) entry which is preliminary data.</text>
</comment>
<gene>
    <name evidence="1" type="ORF">D2E76_27295</name>
</gene>
<proteinExistence type="predicted"/>
<evidence type="ECO:0000313" key="1">
    <source>
        <dbReference type="EMBL" id="RIT28646.1"/>
    </source>
</evidence>
<dbReference type="Pfam" id="PF17429">
    <property type="entry name" value="GP70"/>
    <property type="match status" value="1"/>
</dbReference>
<dbReference type="InterPro" id="IPR035405">
    <property type="entry name" value="GP70"/>
</dbReference>
<sequence>MIGVAVERESVGMQCDPVVERECWLYAHVCDGRLFVYRSVLVRDTDPIFAPVRDLIGDSEPFLREMVTDRNMMLCKAIREIYDVQ</sequence>
<evidence type="ECO:0000313" key="2">
    <source>
        <dbReference type="Proteomes" id="UP000284557"/>
    </source>
</evidence>
<organism evidence="1 2">
    <name type="scientific">Mycobacteroides abscessus</name>
    <dbReference type="NCBI Taxonomy" id="36809"/>
    <lineage>
        <taxon>Bacteria</taxon>
        <taxon>Bacillati</taxon>
        <taxon>Actinomycetota</taxon>
        <taxon>Actinomycetes</taxon>
        <taxon>Mycobacteriales</taxon>
        <taxon>Mycobacteriaceae</taxon>
        <taxon>Mycobacteroides</taxon>
    </lineage>
</organism>
<dbReference type="Proteomes" id="UP000284557">
    <property type="component" value="Unassembled WGS sequence"/>
</dbReference>
<name>A0ABD7HGR1_9MYCO</name>
<protein>
    <submittedName>
        <fullName evidence="1">Uncharacterized protein</fullName>
    </submittedName>
</protein>
<accession>A0ABD7HGR1</accession>
<dbReference type="AlphaFoldDB" id="A0ABD7HGR1"/>